<feature type="compositionally biased region" description="Basic and acidic residues" evidence="1">
    <location>
        <begin position="16"/>
        <end position="28"/>
    </location>
</feature>
<feature type="region of interest" description="Disordered" evidence="1">
    <location>
        <begin position="1"/>
        <end position="88"/>
    </location>
</feature>
<gene>
    <name evidence="2" type="ORF">C9374_002390</name>
</gene>
<dbReference type="Proteomes" id="UP000816034">
    <property type="component" value="Unassembled WGS sequence"/>
</dbReference>
<feature type="compositionally biased region" description="Polar residues" evidence="1">
    <location>
        <begin position="113"/>
        <end position="129"/>
    </location>
</feature>
<keyword evidence="3" id="KW-1185">Reference proteome</keyword>
<proteinExistence type="predicted"/>
<dbReference type="EMBL" id="PYSW02000015">
    <property type="protein sequence ID" value="KAG2386646.1"/>
    <property type="molecule type" value="Genomic_DNA"/>
</dbReference>
<dbReference type="RefSeq" id="XP_044550638.1">
    <property type="nucleotide sequence ID" value="XM_044691803.1"/>
</dbReference>
<comment type="caution">
    <text evidence="2">The sequence shown here is derived from an EMBL/GenBank/DDBJ whole genome shotgun (WGS) entry which is preliminary data.</text>
</comment>
<feature type="compositionally biased region" description="Polar residues" evidence="1">
    <location>
        <begin position="40"/>
        <end position="49"/>
    </location>
</feature>
<name>A0AA88GVK8_NAELO</name>
<sequence length="209" mass="23881">MKDQASSTLNNKRKFHPYENQRSMDLKKAQHTASGLLKKPNSQTLTKNNVPKRTKGLKPSHDQPQQTNISQPLQRQRGSGIRTNQRVMALSPDAVARYNELRSSLDKEKASTFRKSTNSTPPQYDSTTPVHNMVLSPSSPVFEIDTQNVACFSDISIMIMDEGFALSESDFSEFKEHVMECDEVFWKQPTMEPMIQWDEEIMKWSGLIL</sequence>
<feature type="region of interest" description="Disordered" evidence="1">
    <location>
        <begin position="107"/>
        <end position="129"/>
    </location>
</feature>
<evidence type="ECO:0000313" key="3">
    <source>
        <dbReference type="Proteomes" id="UP000816034"/>
    </source>
</evidence>
<reference evidence="2 3" key="1">
    <citation type="journal article" date="2018" name="BMC Genomics">
        <title>The genome of Naegleria lovaniensis, the basis for a comparative approach to unravel pathogenicity factors of the human pathogenic amoeba N. fowleri.</title>
        <authorList>
            <person name="Liechti N."/>
            <person name="Schurch N."/>
            <person name="Bruggmann R."/>
            <person name="Wittwer M."/>
        </authorList>
    </citation>
    <scope>NUCLEOTIDE SEQUENCE [LARGE SCALE GENOMIC DNA]</scope>
    <source>
        <strain evidence="2 3">ATCC 30569</strain>
    </source>
</reference>
<accession>A0AA88GVK8</accession>
<evidence type="ECO:0000313" key="2">
    <source>
        <dbReference type="EMBL" id="KAG2386646.1"/>
    </source>
</evidence>
<feature type="compositionally biased region" description="Polar residues" evidence="1">
    <location>
        <begin position="1"/>
        <end position="10"/>
    </location>
</feature>
<evidence type="ECO:0000256" key="1">
    <source>
        <dbReference type="SAM" id="MobiDB-lite"/>
    </source>
</evidence>
<feature type="compositionally biased region" description="Polar residues" evidence="1">
    <location>
        <begin position="62"/>
        <end position="86"/>
    </location>
</feature>
<dbReference type="GeneID" id="68094846"/>
<protein>
    <submittedName>
        <fullName evidence="2">Uncharacterized protein</fullName>
    </submittedName>
</protein>
<organism evidence="2 3">
    <name type="scientific">Naegleria lovaniensis</name>
    <name type="common">Amoeba</name>
    <dbReference type="NCBI Taxonomy" id="51637"/>
    <lineage>
        <taxon>Eukaryota</taxon>
        <taxon>Discoba</taxon>
        <taxon>Heterolobosea</taxon>
        <taxon>Tetramitia</taxon>
        <taxon>Eutetramitia</taxon>
        <taxon>Vahlkampfiidae</taxon>
        <taxon>Naegleria</taxon>
    </lineage>
</organism>
<dbReference type="AlphaFoldDB" id="A0AA88GVK8"/>